<dbReference type="EMBL" id="QEAM01000324">
    <property type="protein sequence ID" value="TPX41395.1"/>
    <property type="molecule type" value="Genomic_DNA"/>
</dbReference>
<dbReference type="Proteomes" id="UP000320475">
    <property type="component" value="Unassembled WGS sequence"/>
</dbReference>
<accession>A0A507CU73</accession>
<evidence type="ECO:0000256" key="1">
    <source>
        <dbReference type="ARBA" id="ARBA00004167"/>
    </source>
</evidence>
<keyword evidence="5 6" id="KW-0472">Membrane</keyword>
<evidence type="ECO:0000313" key="7">
    <source>
        <dbReference type="EMBL" id="TPX41395.1"/>
    </source>
</evidence>
<dbReference type="GO" id="GO:0016020">
    <property type="term" value="C:membrane"/>
    <property type="evidence" value="ECO:0007669"/>
    <property type="project" value="UniProtKB-SubCell"/>
</dbReference>
<evidence type="ECO:0000313" key="8">
    <source>
        <dbReference type="EMBL" id="TPX42620.1"/>
    </source>
</evidence>
<dbReference type="Proteomes" id="UP000317494">
    <property type="component" value="Unassembled WGS sequence"/>
</dbReference>
<protein>
    <submittedName>
        <fullName evidence="8">Uncharacterized protein</fullName>
    </submittedName>
</protein>
<dbReference type="EMBL" id="QEAN01000226">
    <property type="protein sequence ID" value="TPX42620.1"/>
    <property type="molecule type" value="Genomic_DNA"/>
</dbReference>
<comment type="subcellular location">
    <subcellularLocation>
        <location evidence="1">Membrane</location>
        <topology evidence="1">Single-pass membrane protein</topology>
    </subcellularLocation>
</comment>
<evidence type="ECO:0000313" key="10">
    <source>
        <dbReference type="Proteomes" id="UP000320475"/>
    </source>
</evidence>
<name>A0A507CU73_9FUNG</name>
<evidence type="ECO:0000256" key="2">
    <source>
        <dbReference type="ARBA" id="ARBA00022692"/>
    </source>
</evidence>
<reference evidence="9 10" key="1">
    <citation type="journal article" date="2019" name="Sci. Rep.">
        <title>Comparative genomics of chytrid fungi reveal insights into the obligate biotrophic and pathogenic lifestyle of Synchytrium endobioticum.</title>
        <authorList>
            <person name="van de Vossenberg B.T.L.H."/>
            <person name="Warris S."/>
            <person name="Nguyen H.D.T."/>
            <person name="van Gent-Pelzer M.P.E."/>
            <person name="Joly D.L."/>
            <person name="van de Geest H.C."/>
            <person name="Bonants P.J.M."/>
            <person name="Smith D.S."/>
            <person name="Levesque C.A."/>
            <person name="van der Lee T.A.J."/>
        </authorList>
    </citation>
    <scope>NUCLEOTIDE SEQUENCE [LARGE SCALE GENOMIC DNA]</scope>
    <source>
        <strain evidence="7 10">LEV6574</strain>
        <strain evidence="8 9">MB42</strain>
    </source>
</reference>
<keyword evidence="2 6" id="KW-0812">Transmembrane</keyword>
<feature type="transmembrane region" description="Helical" evidence="6">
    <location>
        <begin position="113"/>
        <end position="133"/>
    </location>
</feature>
<keyword evidence="4 6" id="KW-1133">Transmembrane helix</keyword>
<evidence type="ECO:0000256" key="6">
    <source>
        <dbReference type="SAM" id="Phobius"/>
    </source>
</evidence>
<gene>
    <name evidence="7" type="ORF">SeLEV6574_g06114</name>
    <name evidence="8" type="ORF">SeMB42_g05054</name>
</gene>
<dbReference type="OrthoDB" id="29460at2759"/>
<dbReference type="Pfam" id="PF09451">
    <property type="entry name" value="ATG27"/>
    <property type="match status" value="1"/>
</dbReference>
<keyword evidence="3" id="KW-0732">Signal</keyword>
<comment type="caution">
    <text evidence="8">The sequence shown here is derived from an EMBL/GenBank/DDBJ whole genome shotgun (WGS) entry which is preliminary data.</text>
</comment>
<evidence type="ECO:0000256" key="4">
    <source>
        <dbReference type="ARBA" id="ARBA00022989"/>
    </source>
</evidence>
<evidence type="ECO:0000256" key="5">
    <source>
        <dbReference type="ARBA" id="ARBA00023136"/>
    </source>
</evidence>
<sequence length="179" mass="19531">MPRSNIKGDPPNPRIVQVIPIAQGRHDMPQAALSPSSSDLLIELAGGSYLGVAQRANFTMACDPTQTEVEPPTEYIYDNNVLSITWKTAAACPADPNAPGHADAGAGGRMSGAAIFFLVLFLIAITYCVIGSAYNYTILRTHRFPHVLPNWNIWERLLGSIIDIIGSVYDRFSGRYVRL</sequence>
<dbReference type="Gene3D" id="2.70.130.10">
    <property type="entry name" value="Mannose-6-phosphate receptor binding domain"/>
    <property type="match status" value="1"/>
</dbReference>
<organism evidence="8 9">
    <name type="scientific">Synchytrium endobioticum</name>
    <dbReference type="NCBI Taxonomy" id="286115"/>
    <lineage>
        <taxon>Eukaryota</taxon>
        <taxon>Fungi</taxon>
        <taxon>Fungi incertae sedis</taxon>
        <taxon>Chytridiomycota</taxon>
        <taxon>Chytridiomycota incertae sedis</taxon>
        <taxon>Chytridiomycetes</taxon>
        <taxon>Synchytriales</taxon>
        <taxon>Synchytriaceae</taxon>
        <taxon>Synchytrium</taxon>
    </lineage>
</organism>
<proteinExistence type="predicted"/>
<dbReference type="AlphaFoldDB" id="A0A507CU73"/>
<evidence type="ECO:0000256" key="3">
    <source>
        <dbReference type="ARBA" id="ARBA00022729"/>
    </source>
</evidence>
<keyword evidence="9" id="KW-1185">Reference proteome</keyword>
<dbReference type="InterPro" id="IPR009011">
    <property type="entry name" value="Man6P_isomerase_rcpt-bd_dom_sf"/>
</dbReference>
<dbReference type="VEuPathDB" id="FungiDB:SeMB42_g05054"/>
<dbReference type="InterPro" id="IPR018939">
    <property type="entry name" value="Autophagy-rel_prot_27"/>
</dbReference>
<evidence type="ECO:0000313" key="9">
    <source>
        <dbReference type="Proteomes" id="UP000317494"/>
    </source>
</evidence>